<dbReference type="Proteomes" id="UP001649230">
    <property type="component" value="Chromosome"/>
</dbReference>
<feature type="domain" description="Winged helix" evidence="1">
    <location>
        <begin position="3"/>
        <end position="214"/>
    </location>
</feature>
<dbReference type="RefSeq" id="WP_235120457.1">
    <property type="nucleotide sequence ID" value="NZ_CP090978.1"/>
</dbReference>
<protein>
    <recommendedName>
        <fullName evidence="1">Winged helix domain-containing protein</fullName>
    </recommendedName>
</protein>
<organism evidence="2 3">
    <name type="scientific">Paenibacillus hexagrammi</name>
    <dbReference type="NCBI Taxonomy" id="2908839"/>
    <lineage>
        <taxon>Bacteria</taxon>
        <taxon>Bacillati</taxon>
        <taxon>Bacillota</taxon>
        <taxon>Bacilli</taxon>
        <taxon>Bacillales</taxon>
        <taxon>Paenibacillaceae</taxon>
        <taxon>Paenibacillus</taxon>
    </lineage>
</organism>
<evidence type="ECO:0000259" key="1">
    <source>
        <dbReference type="Pfam" id="PF22977"/>
    </source>
</evidence>
<proteinExistence type="predicted"/>
<reference evidence="2 3" key="1">
    <citation type="journal article" date="2024" name="Int. J. Syst. Evol. Microbiol.">
        <title>Paenibacillus hexagrammi sp. nov., a novel bacterium isolated from the gut content of Hexagrammos agrammus.</title>
        <authorList>
            <person name="Jung H.K."/>
            <person name="Kim D.G."/>
            <person name="Zin H."/>
            <person name="Park J."/>
            <person name="Jung H."/>
            <person name="Kim Y.O."/>
            <person name="Kong H.J."/>
            <person name="Kim J.W."/>
            <person name="Kim Y.S."/>
        </authorList>
    </citation>
    <scope>NUCLEOTIDE SEQUENCE [LARGE SCALE GENOMIC DNA]</scope>
    <source>
        <strain evidence="2 3">YPD9-1</strain>
    </source>
</reference>
<dbReference type="EMBL" id="CP090978">
    <property type="protein sequence ID" value="UJF34066.1"/>
    <property type="molecule type" value="Genomic_DNA"/>
</dbReference>
<evidence type="ECO:0000313" key="2">
    <source>
        <dbReference type="EMBL" id="UJF34066.1"/>
    </source>
</evidence>
<gene>
    <name evidence="2" type="ORF">L0M14_02150</name>
</gene>
<keyword evidence="3" id="KW-1185">Reference proteome</keyword>
<sequence length="255" mass="29296">MHAWEHYDEELRLLDKRLQLIYLRRQVQTADVQTDSFRGMFVSEDEFMRLIGAQEEDEVPAEEEAVLLEEIERLEERIERRLQAGGKSSGVSLPLLYLSSVFGLSRAEQRIVMLALAVELDRKYERIIGFLQDDLTNKAPNVSLALQTACRTPEAMRAARVSFLLPNGKLAKYVLQREELDQPGRSLLSKSVCLDKRIAAFLLDTGEPDETLKPAANMLYPDDPLDPLHIHENFQMQLQQFIRQHYEGLRLSVSV</sequence>
<evidence type="ECO:0000313" key="3">
    <source>
        <dbReference type="Proteomes" id="UP001649230"/>
    </source>
</evidence>
<name>A0ABY3SLW0_9BACL</name>
<dbReference type="InterPro" id="IPR054472">
    <property type="entry name" value="WHD"/>
</dbReference>
<dbReference type="Pfam" id="PF22977">
    <property type="entry name" value="WHD"/>
    <property type="match status" value="1"/>
</dbReference>
<accession>A0ABY3SLW0</accession>